<reference evidence="3 4" key="1">
    <citation type="submission" date="2019-05" db="EMBL/GenBank/DDBJ databases">
        <title>Culicoidintestinum kansasii gen. nov., sp. nov. from the gastrointestinal tract of the biting midge, Culicoides sonorensis.</title>
        <authorList>
            <person name="Neupane S."/>
            <person name="Ghosh A."/>
            <person name="Gunther S."/>
            <person name="Martin K."/>
            <person name="Zurek L."/>
        </authorList>
    </citation>
    <scope>NUCLEOTIDE SEQUENCE [LARGE SCALE GENOMIC DNA]</scope>
    <source>
        <strain evidence="3 4">CS-1</strain>
    </source>
</reference>
<dbReference type="Proteomes" id="UP000306912">
    <property type="component" value="Unassembled WGS sequence"/>
</dbReference>
<keyword evidence="1" id="KW-0175">Coiled coil</keyword>
<protein>
    <submittedName>
        <fullName evidence="3">Uncharacterized protein</fullName>
    </submittedName>
</protein>
<dbReference type="RefSeq" id="WP_138192235.1">
    <property type="nucleotide sequence ID" value="NZ_VBWP01000012.1"/>
</dbReference>
<feature type="coiled-coil region" evidence="1">
    <location>
        <begin position="41"/>
        <end position="72"/>
    </location>
</feature>
<comment type="caution">
    <text evidence="3">The sequence shown here is derived from an EMBL/GenBank/DDBJ whole genome shotgun (WGS) entry which is preliminary data.</text>
</comment>
<dbReference type="AlphaFoldDB" id="A0A5R8Q8A3"/>
<evidence type="ECO:0000256" key="1">
    <source>
        <dbReference type="SAM" id="Coils"/>
    </source>
</evidence>
<evidence type="ECO:0000313" key="3">
    <source>
        <dbReference type="EMBL" id="TLG71360.1"/>
    </source>
</evidence>
<name>A0A5R8Q8A3_9FIRM</name>
<proteinExistence type="predicted"/>
<keyword evidence="4" id="KW-1185">Reference proteome</keyword>
<dbReference type="EMBL" id="VBWP01000012">
    <property type="protein sequence ID" value="TLG71360.1"/>
    <property type="molecule type" value="Genomic_DNA"/>
</dbReference>
<gene>
    <name evidence="3" type="ORF">FEZ08_10725</name>
</gene>
<dbReference type="InParanoid" id="A0A5R8Q8A3"/>
<keyword evidence="2" id="KW-1133">Transmembrane helix</keyword>
<organism evidence="3 4">
    <name type="scientific">Culicoidibacter larvae</name>
    <dbReference type="NCBI Taxonomy" id="2579976"/>
    <lineage>
        <taxon>Bacteria</taxon>
        <taxon>Bacillati</taxon>
        <taxon>Bacillota</taxon>
        <taxon>Culicoidibacteria</taxon>
        <taxon>Culicoidibacterales</taxon>
        <taxon>Culicoidibacteraceae</taxon>
        <taxon>Culicoidibacter</taxon>
    </lineage>
</organism>
<evidence type="ECO:0000256" key="2">
    <source>
        <dbReference type="SAM" id="Phobius"/>
    </source>
</evidence>
<keyword evidence="2" id="KW-0812">Transmembrane</keyword>
<accession>A0A5R8Q8A3</accession>
<keyword evidence="2" id="KW-0472">Membrane</keyword>
<sequence>MLTLTEGIIIALITAVTSVVAALLTSKSQVSKVEDTSKTAIALLEKQAVQNKDDIREQREELLRYVEKHEDSHALLLNEMTAIRNDNKALTTLVEQVKTVFKNQEKTDAKVDKLDDKMDQVLMALVKDDIKK</sequence>
<feature type="transmembrane region" description="Helical" evidence="2">
    <location>
        <begin position="6"/>
        <end position="24"/>
    </location>
</feature>
<evidence type="ECO:0000313" key="4">
    <source>
        <dbReference type="Proteomes" id="UP000306912"/>
    </source>
</evidence>